<sequence>MVFYLLAVNRMLSSKTKKARFYTYDLIYSSSSVACHEQAFSARSIRSYAWWDSPGTAMPVVSDFAAVSADCPNDFDIVHDGKCAGKVPRGRCNWADPSCMAQSCNSTDLRAFNLKPVIIHSEEEQKYWTEQATSNKNGIFLDLGSCTLPPPEYYFLIWWIEKDTGRWTAERSDGSYDVFCIGQLPPLPSHDFCDDGFVSDKMKDQCYKIGSPATDFTRAQMACDDANADLASIHSTQENSFVRQLAFSSGATNGIFLGGATDENQTEFTWTDGTAWDYDNTYAGYPKEGNGECLLMDTFSSSGKWINADCSSKLPYVCVRPETLPVCAPGPWKEGDKANNYIFILKILVSLQITSPGYPYDASTACDYILSVDTGKYVEVTIEELQANSCCDQLLLTDAKFGGALVAKLSGQIITGQPKTFISASNFMRVSWQPNGGVNVKGFKMSYRAVDTREPTTTTTTTRTPKPATQPEKTTETTSYNYSDYSETTVKSTSTSETTVKSTSTTVLPTTTSGTSFVGSALMVMPLLTICLF</sequence>
<dbReference type="PROSITE" id="PS50041">
    <property type="entry name" value="C_TYPE_LECTIN_2"/>
    <property type="match status" value="1"/>
</dbReference>
<evidence type="ECO:0000256" key="1">
    <source>
        <dbReference type="PROSITE-ProRule" id="PRU00059"/>
    </source>
</evidence>
<evidence type="ECO:0000256" key="2">
    <source>
        <dbReference type="SAM" id="MobiDB-lite"/>
    </source>
</evidence>
<dbReference type="SUPFAM" id="SSF56436">
    <property type="entry name" value="C-type lectin-like"/>
    <property type="match status" value="1"/>
</dbReference>
<dbReference type="SMART" id="SM00042">
    <property type="entry name" value="CUB"/>
    <property type="match status" value="1"/>
</dbReference>
<name>A0A2A6CEV5_PRIPA</name>
<dbReference type="Gene3D" id="3.10.100.10">
    <property type="entry name" value="Mannose-Binding Protein A, subunit A"/>
    <property type="match status" value="1"/>
</dbReference>
<dbReference type="InterPro" id="IPR016186">
    <property type="entry name" value="C-type_lectin-like/link_sf"/>
</dbReference>
<organism evidence="3 4">
    <name type="scientific">Pristionchus pacificus</name>
    <name type="common">Parasitic nematode worm</name>
    <dbReference type="NCBI Taxonomy" id="54126"/>
    <lineage>
        <taxon>Eukaryota</taxon>
        <taxon>Metazoa</taxon>
        <taxon>Ecdysozoa</taxon>
        <taxon>Nematoda</taxon>
        <taxon>Chromadorea</taxon>
        <taxon>Rhabditida</taxon>
        <taxon>Rhabditina</taxon>
        <taxon>Diplogasteromorpha</taxon>
        <taxon>Diplogasteroidea</taxon>
        <taxon>Neodiplogasteridae</taxon>
        <taxon>Pristionchus</taxon>
    </lineage>
</organism>
<dbReference type="InterPro" id="IPR001304">
    <property type="entry name" value="C-type_lectin-like"/>
</dbReference>
<keyword evidence="4" id="KW-1185">Reference proteome</keyword>
<dbReference type="OrthoDB" id="5774534at2759"/>
<reference evidence="4" key="1">
    <citation type="journal article" date="2008" name="Nat. Genet.">
        <title>The Pristionchus pacificus genome provides a unique perspective on nematode lifestyle and parasitism.</title>
        <authorList>
            <person name="Dieterich C."/>
            <person name="Clifton S.W."/>
            <person name="Schuster L.N."/>
            <person name="Chinwalla A."/>
            <person name="Delehaunty K."/>
            <person name="Dinkelacker I."/>
            <person name="Fulton L."/>
            <person name="Fulton R."/>
            <person name="Godfrey J."/>
            <person name="Minx P."/>
            <person name="Mitreva M."/>
            <person name="Roeseler W."/>
            <person name="Tian H."/>
            <person name="Witte H."/>
            <person name="Yang S.P."/>
            <person name="Wilson R.K."/>
            <person name="Sommer R.J."/>
        </authorList>
    </citation>
    <scope>NUCLEOTIDE SEQUENCE [LARGE SCALE GENOMIC DNA]</scope>
    <source>
        <strain evidence="4">PS312</strain>
    </source>
</reference>
<dbReference type="InterPro" id="IPR050976">
    <property type="entry name" value="Snaclec"/>
</dbReference>
<dbReference type="InterPro" id="IPR018378">
    <property type="entry name" value="C-type_lectin_CS"/>
</dbReference>
<dbReference type="SUPFAM" id="SSF49854">
    <property type="entry name" value="Spermadhesin, CUB domain"/>
    <property type="match status" value="1"/>
</dbReference>
<protein>
    <submittedName>
        <fullName evidence="3">CUB domain-containing protein</fullName>
    </submittedName>
</protein>
<reference evidence="3" key="2">
    <citation type="submission" date="2022-06" db="UniProtKB">
        <authorList>
            <consortium name="EnsemblMetazoa"/>
        </authorList>
    </citation>
    <scope>IDENTIFICATION</scope>
    <source>
        <strain evidence="3">PS312</strain>
    </source>
</reference>
<dbReference type="Proteomes" id="UP000005239">
    <property type="component" value="Unassembled WGS sequence"/>
</dbReference>
<dbReference type="PANTHER" id="PTHR22991:SF40">
    <property type="entry name" value="PROTEIN CBG13490"/>
    <property type="match status" value="1"/>
</dbReference>
<accession>A0A2A6CEV5</accession>
<dbReference type="InterPro" id="IPR035914">
    <property type="entry name" value="Sperma_CUB_dom_sf"/>
</dbReference>
<accession>A0A8R1YUG6</accession>
<dbReference type="InterPro" id="IPR000859">
    <property type="entry name" value="CUB_dom"/>
</dbReference>
<dbReference type="SMART" id="SM00034">
    <property type="entry name" value="CLECT"/>
    <property type="match status" value="1"/>
</dbReference>
<dbReference type="AlphaFoldDB" id="A0A2A6CEV5"/>
<dbReference type="CDD" id="cd00041">
    <property type="entry name" value="CUB"/>
    <property type="match status" value="1"/>
</dbReference>
<proteinExistence type="predicted"/>
<comment type="caution">
    <text evidence="1">Lacks conserved residue(s) required for the propagation of feature annotation.</text>
</comment>
<dbReference type="EnsemblMetazoa" id="PPA38315.1">
    <property type="protein sequence ID" value="PPA38315.1"/>
    <property type="gene ID" value="WBGene00276684"/>
</dbReference>
<dbReference type="PROSITE" id="PS01180">
    <property type="entry name" value="CUB"/>
    <property type="match status" value="1"/>
</dbReference>
<dbReference type="Pfam" id="PF00059">
    <property type="entry name" value="Lectin_C"/>
    <property type="match status" value="1"/>
</dbReference>
<evidence type="ECO:0000313" key="4">
    <source>
        <dbReference type="Proteomes" id="UP000005239"/>
    </source>
</evidence>
<gene>
    <name evidence="3" type="primary">WBGene00276684</name>
</gene>
<dbReference type="PROSITE" id="PS00615">
    <property type="entry name" value="C_TYPE_LECTIN_1"/>
    <property type="match status" value="1"/>
</dbReference>
<evidence type="ECO:0000313" key="3">
    <source>
        <dbReference type="EnsemblMetazoa" id="PPA38315.1"/>
    </source>
</evidence>
<feature type="region of interest" description="Disordered" evidence="2">
    <location>
        <begin position="452"/>
        <end position="481"/>
    </location>
</feature>
<dbReference type="InterPro" id="IPR016187">
    <property type="entry name" value="CTDL_fold"/>
</dbReference>
<feature type="compositionally biased region" description="Low complexity" evidence="2">
    <location>
        <begin position="455"/>
        <end position="465"/>
    </location>
</feature>
<dbReference type="CDD" id="cd00037">
    <property type="entry name" value="CLECT"/>
    <property type="match status" value="1"/>
</dbReference>
<dbReference type="Gene3D" id="2.60.120.290">
    <property type="entry name" value="Spermadhesin, CUB domain"/>
    <property type="match status" value="1"/>
</dbReference>
<dbReference type="Pfam" id="PF00431">
    <property type="entry name" value="CUB"/>
    <property type="match status" value="1"/>
</dbReference>
<dbReference type="PANTHER" id="PTHR22991">
    <property type="entry name" value="PROTEIN CBG13490"/>
    <property type="match status" value="1"/>
</dbReference>